<accession>A0AAU6PXA3</accession>
<reference evidence="1" key="1">
    <citation type="journal article" date="2023" name="ISME Commun">
        <title>Diversity of Bathyarchaeia viruses in metagenomes and virus-encoded CRISPR system components.</title>
        <authorList>
            <person name="Duan C."/>
            <person name="Liu Y."/>
            <person name="Liu Y."/>
            <person name="Liu L."/>
            <person name="Cai M."/>
            <person name="Zhang R."/>
            <person name="Zeng Q."/>
            <person name="Koonin E.V."/>
            <person name="Krupovic M."/>
            <person name="Li M."/>
        </authorList>
    </citation>
    <scope>NUCLEOTIDE SEQUENCE</scope>
    <source>
        <strain evidence="1">Chiyou-1</strain>
    </source>
</reference>
<protein>
    <submittedName>
        <fullName evidence="1">DNA-binding protein</fullName>
    </submittedName>
</protein>
<dbReference type="EMBL" id="PP467602">
    <property type="protein sequence ID" value="WYC14516.1"/>
    <property type="molecule type" value="Genomic_DNA"/>
</dbReference>
<keyword evidence="1" id="KW-0238">DNA-binding</keyword>
<name>A0AAU6PXA3_9VIRU</name>
<sequence length="111" mass="13178">MITTTRRGYIKVPPLQRERATAIMLYRAGQSINNIALFLGRSTSWVYKTIKNVKQRYGLIKMRNGLLWEPDDLRRQPRSARENYARRMRKILAKLWNEWTAFLLGEVEEPP</sequence>
<dbReference type="EMBL" id="PP467602">
    <property type="protein sequence ID" value="WYC14553.1"/>
    <property type="molecule type" value="Genomic_DNA"/>
</dbReference>
<dbReference type="GO" id="GO:0003677">
    <property type="term" value="F:DNA binding"/>
    <property type="evidence" value="ECO:0007669"/>
    <property type="project" value="UniProtKB-KW"/>
</dbReference>
<organism evidence="1">
    <name type="scientific">Ligamenvirales sp</name>
    <dbReference type="NCBI Taxonomy" id="2832923"/>
    <lineage>
        <taxon>Viruses</taxon>
        <taxon>Adnaviria</taxon>
        <taxon>Zilligvirae</taxon>
        <taxon>Taleaviricota</taxon>
        <taxon>Tokiviricetes</taxon>
        <taxon>Ligamenvirales</taxon>
    </lineage>
</organism>
<dbReference type="Pfam" id="PF13384">
    <property type="entry name" value="HTH_23"/>
    <property type="match status" value="1"/>
</dbReference>
<evidence type="ECO:0000313" key="1">
    <source>
        <dbReference type="EMBL" id="WYC14553.1"/>
    </source>
</evidence>
<reference evidence="1" key="2">
    <citation type="submission" date="2024-03" db="EMBL/GenBank/DDBJ databases">
        <authorList>
            <person name="Roux S."/>
            <person name="Duan C."/>
        </authorList>
    </citation>
    <scope>NUCLEOTIDE SEQUENCE</scope>
    <source>
        <strain evidence="1">Chiyou-1</strain>
    </source>
</reference>
<proteinExistence type="predicted"/>